<gene>
    <name evidence="1" type="ORF">P280DRAFT_412075</name>
</gene>
<evidence type="ECO:0000313" key="1">
    <source>
        <dbReference type="EMBL" id="KAF2635206.1"/>
    </source>
</evidence>
<dbReference type="OrthoDB" id="3694387at2759"/>
<dbReference type="Proteomes" id="UP000799753">
    <property type="component" value="Unassembled WGS sequence"/>
</dbReference>
<proteinExistence type="predicted"/>
<feature type="non-terminal residue" evidence="1">
    <location>
        <position position="1"/>
    </location>
</feature>
<organism evidence="1 2">
    <name type="scientific">Massarina eburnea CBS 473.64</name>
    <dbReference type="NCBI Taxonomy" id="1395130"/>
    <lineage>
        <taxon>Eukaryota</taxon>
        <taxon>Fungi</taxon>
        <taxon>Dikarya</taxon>
        <taxon>Ascomycota</taxon>
        <taxon>Pezizomycotina</taxon>
        <taxon>Dothideomycetes</taxon>
        <taxon>Pleosporomycetidae</taxon>
        <taxon>Pleosporales</taxon>
        <taxon>Massarineae</taxon>
        <taxon>Massarinaceae</taxon>
        <taxon>Massarina</taxon>
    </lineage>
</organism>
<sequence>FHHFLDVCPEVRQEIIHHYLHNERATGTMNKCLHYDDWNSKCCVWEWPEQLIICDKESADELPPPWMALWLPGMAFTSKGMLAEVAVQMFRTTRSIDFKYHPDHRFKVVKWLSKFLDTVGGWNVIKGVCFPHIHRYENVRGGIVINSTNPDVDFMKRCANLERISLTFHCSAMNSWPLDDGMRVHKSLDSVLDYFQLRPILDCPNLKTIFLDGIKPNFGLQLQFPDNSLKTLKDLGNWLFDEYKKVHGREIEVMLHERYGKYRGVQTGVVLKGRVAQILTDAREAADRAAAN</sequence>
<reference evidence="1" key="1">
    <citation type="journal article" date="2020" name="Stud. Mycol.">
        <title>101 Dothideomycetes genomes: a test case for predicting lifestyles and emergence of pathogens.</title>
        <authorList>
            <person name="Haridas S."/>
            <person name="Albert R."/>
            <person name="Binder M."/>
            <person name="Bloem J."/>
            <person name="Labutti K."/>
            <person name="Salamov A."/>
            <person name="Andreopoulos B."/>
            <person name="Baker S."/>
            <person name="Barry K."/>
            <person name="Bills G."/>
            <person name="Bluhm B."/>
            <person name="Cannon C."/>
            <person name="Castanera R."/>
            <person name="Culley D."/>
            <person name="Daum C."/>
            <person name="Ezra D."/>
            <person name="Gonzalez J."/>
            <person name="Henrissat B."/>
            <person name="Kuo A."/>
            <person name="Liang C."/>
            <person name="Lipzen A."/>
            <person name="Lutzoni F."/>
            <person name="Magnuson J."/>
            <person name="Mondo S."/>
            <person name="Nolan M."/>
            <person name="Ohm R."/>
            <person name="Pangilinan J."/>
            <person name="Park H.-J."/>
            <person name="Ramirez L."/>
            <person name="Alfaro M."/>
            <person name="Sun H."/>
            <person name="Tritt A."/>
            <person name="Yoshinaga Y."/>
            <person name="Zwiers L.-H."/>
            <person name="Turgeon B."/>
            <person name="Goodwin S."/>
            <person name="Spatafora J."/>
            <person name="Crous P."/>
            <person name="Grigoriev I."/>
        </authorList>
    </citation>
    <scope>NUCLEOTIDE SEQUENCE</scope>
    <source>
        <strain evidence="1">CBS 473.64</strain>
    </source>
</reference>
<dbReference type="EMBL" id="MU006809">
    <property type="protein sequence ID" value="KAF2635206.1"/>
    <property type="molecule type" value="Genomic_DNA"/>
</dbReference>
<accession>A0A6A6RIQ5</accession>
<protein>
    <submittedName>
        <fullName evidence="1">Uncharacterized protein</fullName>
    </submittedName>
</protein>
<evidence type="ECO:0000313" key="2">
    <source>
        <dbReference type="Proteomes" id="UP000799753"/>
    </source>
</evidence>
<name>A0A6A6RIQ5_9PLEO</name>
<keyword evidence="2" id="KW-1185">Reference proteome</keyword>
<dbReference type="AlphaFoldDB" id="A0A6A6RIQ5"/>